<feature type="compositionally biased region" description="Basic and acidic residues" evidence="1">
    <location>
        <begin position="72"/>
        <end position="81"/>
    </location>
</feature>
<protein>
    <submittedName>
        <fullName evidence="2">Uncharacterized protein</fullName>
    </submittedName>
</protein>
<sequence>MLRGAALRVTRPRVAVLDAVRAHPPADTDWVADAVRADLPAVSHQAGYDSSRAPTAAGPVRRSRPSGSLARSESRVEDNHHHVARGLRGRVADLDRAAANFWSP</sequence>
<comment type="caution">
    <text evidence="2">The sequence shown here is derived from an EMBL/GenBank/DDBJ whole genome shotgun (WGS) entry which is preliminary data.</text>
</comment>
<evidence type="ECO:0000313" key="2">
    <source>
        <dbReference type="EMBL" id="GAA5189672.1"/>
    </source>
</evidence>
<dbReference type="Proteomes" id="UP001501570">
    <property type="component" value="Unassembled WGS sequence"/>
</dbReference>
<evidence type="ECO:0000313" key="3">
    <source>
        <dbReference type="Proteomes" id="UP001501570"/>
    </source>
</evidence>
<evidence type="ECO:0000256" key="1">
    <source>
        <dbReference type="SAM" id="MobiDB-lite"/>
    </source>
</evidence>
<keyword evidence="3" id="KW-1185">Reference proteome</keyword>
<name>A0ABP9RZW8_9ACTN</name>
<accession>A0ABP9RZW8</accession>
<organism evidence="2 3">
    <name type="scientific">Rugosimonospora acidiphila</name>
    <dbReference type="NCBI Taxonomy" id="556531"/>
    <lineage>
        <taxon>Bacteria</taxon>
        <taxon>Bacillati</taxon>
        <taxon>Actinomycetota</taxon>
        <taxon>Actinomycetes</taxon>
        <taxon>Micromonosporales</taxon>
        <taxon>Micromonosporaceae</taxon>
        <taxon>Rugosimonospora</taxon>
    </lineage>
</organism>
<dbReference type="SUPFAM" id="SSF46785">
    <property type="entry name" value="Winged helix' DNA-binding domain"/>
    <property type="match status" value="1"/>
</dbReference>
<feature type="region of interest" description="Disordered" evidence="1">
    <location>
        <begin position="42"/>
        <end position="81"/>
    </location>
</feature>
<dbReference type="EMBL" id="BAABJQ010000012">
    <property type="protein sequence ID" value="GAA5189672.1"/>
    <property type="molecule type" value="Genomic_DNA"/>
</dbReference>
<dbReference type="InterPro" id="IPR036390">
    <property type="entry name" value="WH_DNA-bd_sf"/>
</dbReference>
<gene>
    <name evidence="2" type="ORF">GCM10023322_42970</name>
</gene>
<reference evidence="3" key="1">
    <citation type="journal article" date="2019" name="Int. J. Syst. Evol. Microbiol.">
        <title>The Global Catalogue of Microorganisms (GCM) 10K type strain sequencing project: providing services to taxonomists for standard genome sequencing and annotation.</title>
        <authorList>
            <consortium name="The Broad Institute Genomics Platform"/>
            <consortium name="The Broad Institute Genome Sequencing Center for Infectious Disease"/>
            <person name="Wu L."/>
            <person name="Ma J."/>
        </authorList>
    </citation>
    <scope>NUCLEOTIDE SEQUENCE [LARGE SCALE GENOMIC DNA]</scope>
    <source>
        <strain evidence="3">JCM 18304</strain>
    </source>
</reference>
<proteinExistence type="predicted"/>